<name>A0A1Y3BCE8_EURMA</name>
<comment type="caution">
    <text evidence="2">The sequence shown here is derived from an EMBL/GenBank/DDBJ whole genome shotgun (WGS) entry which is preliminary data.</text>
</comment>
<dbReference type="OrthoDB" id="10643557at2759"/>
<evidence type="ECO:0000313" key="2">
    <source>
        <dbReference type="EMBL" id="OTF76885.1"/>
    </source>
</evidence>
<gene>
    <name evidence="2" type="ORF">BLA29_005927</name>
</gene>
<feature type="compositionally biased region" description="Polar residues" evidence="1">
    <location>
        <begin position="61"/>
        <end position="81"/>
    </location>
</feature>
<dbReference type="AlphaFoldDB" id="A0A1Y3BCE8"/>
<feature type="region of interest" description="Disordered" evidence="1">
    <location>
        <begin position="19"/>
        <end position="114"/>
    </location>
</feature>
<dbReference type="EMBL" id="MUJZ01035343">
    <property type="protein sequence ID" value="OTF76885.1"/>
    <property type="molecule type" value="Genomic_DNA"/>
</dbReference>
<evidence type="ECO:0000256" key="1">
    <source>
        <dbReference type="SAM" id="MobiDB-lite"/>
    </source>
</evidence>
<proteinExistence type="predicted"/>
<evidence type="ECO:0000313" key="3">
    <source>
        <dbReference type="Proteomes" id="UP000194236"/>
    </source>
</evidence>
<dbReference type="Proteomes" id="UP000194236">
    <property type="component" value="Unassembled WGS sequence"/>
</dbReference>
<feature type="compositionally biased region" description="Polar residues" evidence="1">
    <location>
        <begin position="94"/>
        <end position="105"/>
    </location>
</feature>
<feature type="compositionally biased region" description="Low complexity" evidence="1">
    <location>
        <begin position="241"/>
        <end position="255"/>
    </location>
</feature>
<feature type="compositionally biased region" description="Polar residues" evidence="1">
    <location>
        <begin position="256"/>
        <end position="269"/>
    </location>
</feature>
<feature type="region of interest" description="Disordered" evidence="1">
    <location>
        <begin position="237"/>
        <end position="269"/>
    </location>
</feature>
<sequence>METSGIGTDLDIEIELRRKREAGVDSSSLAREPSARGEPSSIGLPSDARVVDGSIIGREPSAQQPSGVIVAQPSSRDQSQLAPGLSATGREPSDVSSAATSSTQMEPGIEPYTVRGSSLLVPTQEGVYPPIRREFEPQVAYRPAADRFVEQLGQVASQVAATTRQPVTITFRPTIVIIQNFVSLPLDVLKARQQQGNEQIVNVQNQEVFVYPNSINIANLSATYSKNVESSEPFIHFIDPSSSSSTTDSSSSSSSQTDNRQQQSEKQLP</sequence>
<keyword evidence="3" id="KW-1185">Reference proteome</keyword>
<reference evidence="2 3" key="1">
    <citation type="submission" date="2017-03" db="EMBL/GenBank/DDBJ databases">
        <title>Genome Survey of Euroglyphus maynei.</title>
        <authorList>
            <person name="Arlian L.G."/>
            <person name="Morgan M.S."/>
            <person name="Rider S.D."/>
        </authorList>
    </citation>
    <scope>NUCLEOTIDE SEQUENCE [LARGE SCALE GENOMIC DNA]</scope>
    <source>
        <strain evidence="2">Arlian Lab</strain>
        <tissue evidence="2">Whole body</tissue>
    </source>
</reference>
<organism evidence="2 3">
    <name type="scientific">Euroglyphus maynei</name>
    <name type="common">Mayne's house dust mite</name>
    <dbReference type="NCBI Taxonomy" id="6958"/>
    <lineage>
        <taxon>Eukaryota</taxon>
        <taxon>Metazoa</taxon>
        <taxon>Ecdysozoa</taxon>
        <taxon>Arthropoda</taxon>
        <taxon>Chelicerata</taxon>
        <taxon>Arachnida</taxon>
        <taxon>Acari</taxon>
        <taxon>Acariformes</taxon>
        <taxon>Sarcoptiformes</taxon>
        <taxon>Astigmata</taxon>
        <taxon>Psoroptidia</taxon>
        <taxon>Analgoidea</taxon>
        <taxon>Pyroglyphidae</taxon>
        <taxon>Pyroglyphinae</taxon>
        <taxon>Euroglyphus</taxon>
    </lineage>
</organism>
<accession>A0A1Y3BCE8</accession>
<protein>
    <submittedName>
        <fullName evidence="2">Uncharacterized protein</fullName>
    </submittedName>
</protein>